<feature type="repeat" description="TPR" evidence="3">
    <location>
        <begin position="374"/>
        <end position="407"/>
    </location>
</feature>
<dbReference type="EMBL" id="PEXQ01000073">
    <property type="protein sequence ID" value="PIU14204.1"/>
    <property type="molecule type" value="Genomic_DNA"/>
</dbReference>
<keyword evidence="5" id="KW-1133">Transmembrane helix</keyword>
<keyword evidence="5" id="KW-0812">Transmembrane</keyword>
<reference evidence="7" key="1">
    <citation type="submission" date="2017-09" db="EMBL/GenBank/DDBJ databases">
        <title>Depth-based differentiation of microbial function through sediment-hosted aquifers and enrichment of novel symbionts in the deep terrestrial subsurface.</title>
        <authorList>
            <person name="Probst A.J."/>
            <person name="Ladd B."/>
            <person name="Jarett J.K."/>
            <person name="Geller-Mcgrath D.E."/>
            <person name="Sieber C.M.K."/>
            <person name="Emerson J.B."/>
            <person name="Anantharaman K."/>
            <person name="Thomas B.C."/>
            <person name="Malmstrom R."/>
            <person name="Stieglmeier M."/>
            <person name="Klingl A."/>
            <person name="Woyke T."/>
            <person name="Ryan C.M."/>
            <person name="Banfield J.F."/>
        </authorList>
    </citation>
    <scope>NUCLEOTIDE SEQUENCE [LARGE SCALE GENOMIC DNA]</scope>
</reference>
<evidence type="ECO:0000313" key="7">
    <source>
        <dbReference type="Proteomes" id="UP000229784"/>
    </source>
</evidence>
<dbReference type="PROSITE" id="PS50293">
    <property type="entry name" value="TPR_REGION"/>
    <property type="match status" value="2"/>
</dbReference>
<feature type="region of interest" description="Disordered" evidence="4">
    <location>
        <begin position="452"/>
        <end position="474"/>
    </location>
</feature>
<dbReference type="Proteomes" id="UP000229784">
    <property type="component" value="Unassembled WGS sequence"/>
</dbReference>
<evidence type="ECO:0000256" key="2">
    <source>
        <dbReference type="ARBA" id="ARBA00022803"/>
    </source>
</evidence>
<feature type="transmembrane region" description="Helical" evidence="5">
    <location>
        <begin position="160"/>
        <end position="182"/>
    </location>
</feature>
<keyword evidence="1" id="KW-0677">Repeat</keyword>
<organism evidence="6 7">
    <name type="scientific">bacterium (Candidatus Gribaldobacteria) CG08_land_8_20_14_0_20_39_15</name>
    <dbReference type="NCBI Taxonomy" id="2014273"/>
    <lineage>
        <taxon>Bacteria</taxon>
        <taxon>Candidatus Gribaldobacteria</taxon>
    </lineage>
</organism>
<gene>
    <name evidence="6" type="ORF">COT20_02885</name>
</gene>
<sequence>EKASWQLAGQGFKENWLLGAGTGNFHYVFAKFKSADFLKTDFWQLRFDRAGSYFAEILAEEGILGIISYLSLIGMFFLISYFFIASFKSKLMGSGSADEEKKIAVTPLLISFFVILAVQFLYYQTVLLGFTFWLVLALGVVAWGEALREKSFSFKDFPEAGLVFSIVFWVALVGAAFLYFTLGKYYLADVYYRQYLLNPNQNLSKLETAVRIAPERAIYPVVLSRAYLQKFIEEAQKSEPDQQFAAQMINGAVSQSKLGLQKSPNLVLVHENVGVVYREIQGAVAGAKEWAIKSFQEALKLEPKNPVFLTELGKLALIDKKNDEAKDFFQQALAIKSDYIDAHLQLAFLEDEEGKKEEVQGRLENLVRLSPFSVEAHFQLGRVYFNSGEYDKAAEQFQSALALFPNHSNSLYSLALVYEKQGQKEMALQLLSRVLNLNPGNADIEQKISAIKKNEPPLEKPAEEKAIEIKPEKP</sequence>
<feature type="transmembrane region" description="Helical" evidence="5">
    <location>
        <begin position="105"/>
        <end position="124"/>
    </location>
</feature>
<dbReference type="AlphaFoldDB" id="A0A2M6XTS8"/>
<dbReference type="PROSITE" id="PS50005">
    <property type="entry name" value="TPR"/>
    <property type="match status" value="2"/>
</dbReference>
<evidence type="ECO:0000313" key="6">
    <source>
        <dbReference type="EMBL" id="PIU14204.1"/>
    </source>
</evidence>
<dbReference type="SMART" id="SM00028">
    <property type="entry name" value="TPR"/>
    <property type="match status" value="5"/>
</dbReference>
<dbReference type="InterPro" id="IPR011990">
    <property type="entry name" value="TPR-like_helical_dom_sf"/>
</dbReference>
<comment type="caution">
    <text evidence="6">The sequence shown here is derived from an EMBL/GenBank/DDBJ whole genome shotgun (WGS) entry which is preliminary data.</text>
</comment>
<accession>A0A2M6XTS8</accession>
<dbReference type="InterPro" id="IPR051685">
    <property type="entry name" value="Ycf3/AcsC/BcsC/TPR_MFPF"/>
</dbReference>
<dbReference type="SUPFAM" id="SSF48452">
    <property type="entry name" value="TPR-like"/>
    <property type="match status" value="2"/>
</dbReference>
<evidence type="ECO:0000256" key="3">
    <source>
        <dbReference type="PROSITE-ProRule" id="PRU00339"/>
    </source>
</evidence>
<dbReference type="InterPro" id="IPR019734">
    <property type="entry name" value="TPR_rpt"/>
</dbReference>
<feature type="transmembrane region" description="Helical" evidence="5">
    <location>
        <begin position="63"/>
        <end position="84"/>
    </location>
</feature>
<feature type="non-terminal residue" evidence="6">
    <location>
        <position position="1"/>
    </location>
</feature>
<evidence type="ECO:0000256" key="4">
    <source>
        <dbReference type="SAM" id="MobiDB-lite"/>
    </source>
</evidence>
<feature type="transmembrane region" description="Helical" evidence="5">
    <location>
        <begin position="130"/>
        <end position="148"/>
    </location>
</feature>
<feature type="repeat" description="TPR" evidence="3">
    <location>
        <begin position="408"/>
        <end position="441"/>
    </location>
</feature>
<dbReference type="Gene3D" id="1.25.40.10">
    <property type="entry name" value="Tetratricopeptide repeat domain"/>
    <property type="match status" value="1"/>
</dbReference>
<dbReference type="PANTHER" id="PTHR44943:SF8">
    <property type="entry name" value="TPR REPEAT-CONTAINING PROTEIN MJ0263"/>
    <property type="match status" value="1"/>
</dbReference>
<keyword evidence="2 3" id="KW-0802">TPR repeat</keyword>
<name>A0A2M6XTS8_9BACT</name>
<dbReference type="PANTHER" id="PTHR44943">
    <property type="entry name" value="CELLULOSE SYNTHASE OPERON PROTEIN C"/>
    <property type="match status" value="1"/>
</dbReference>
<proteinExistence type="predicted"/>
<evidence type="ECO:0000256" key="5">
    <source>
        <dbReference type="SAM" id="Phobius"/>
    </source>
</evidence>
<evidence type="ECO:0000256" key="1">
    <source>
        <dbReference type="ARBA" id="ARBA00022737"/>
    </source>
</evidence>
<dbReference type="Pfam" id="PF13432">
    <property type="entry name" value="TPR_16"/>
    <property type="match status" value="1"/>
</dbReference>
<keyword evidence="5" id="KW-0472">Membrane</keyword>
<protein>
    <submittedName>
        <fullName evidence="6">Uncharacterized protein</fullName>
    </submittedName>
</protein>